<dbReference type="EMBL" id="ANPB02000006">
    <property type="protein sequence ID" value="KAF4480221.1"/>
    <property type="molecule type" value="Genomic_DNA"/>
</dbReference>
<dbReference type="GeneID" id="43612794"/>
<accession>A0A7J6IW69</accession>
<comment type="caution">
    <text evidence="2">The sequence shown here is derived from an EMBL/GenBank/DDBJ whole genome shotgun (WGS) entry which is preliminary data.</text>
</comment>
<evidence type="ECO:0000313" key="3">
    <source>
        <dbReference type="Proteomes" id="UP000011096"/>
    </source>
</evidence>
<feature type="compositionally biased region" description="Polar residues" evidence="1">
    <location>
        <begin position="316"/>
        <end position="327"/>
    </location>
</feature>
<reference evidence="2 3" key="2">
    <citation type="submission" date="2020-04" db="EMBL/GenBank/DDBJ databases">
        <title>Genome sequencing and assembly of multiple isolates from the Colletotrichum gloeosporioides species complex.</title>
        <authorList>
            <person name="Gan P."/>
            <person name="Shirasu K."/>
        </authorList>
    </citation>
    <scope>NUCLEOTIDE SEQUENCE [LARGE SCALE GENOMIC DNA]</scope>
    <source>
        <strain evidence="2 3">Nara gc5</strain>
    </source>
</reference>
<dbReference type="OrthoDB" id="10672746at2759"/>
<dbReference type="Proteomes" id="UP000011096">
    <property type="component" value="Unassembled WGS sequence"/>
</dbReference>
<gene>
    <name evidence="2" type="ORF">CGGC5_v011195</name>
</gene>
<proteinExistence type="predicted"/>
<name>A0A7J6IW69_COLFN</name>
<feature type="compositionally biased region" description="Polar residues" evidence="1">
    <location>
        <begin position="264"/>
        <end position="276"/>
    </location>
</feature>
<dbReference type="AlphaFoldDB" id="A0A7J6IW69"/>
<sequence length="336" mass="36224">MFAGWSIEAATPGTAHGTTVFGQGTGPPGYLKPPLCGINAEATLDPQDSGLPNSISSCRRSLFSRNLTGSALRHKSICATLQHDNPCSGTGPSTPNKTTGQVPQLNPWLPHSERDTESLQTHPRFVRTAPANNVRQAPCPVPRVPRTLRPCTTPRYGSALQARRIVAFHSFLASFLDPSRKPQFRASLGFPPPAQRAHVHTHVLQQANAAESNPPKTTVNQPCADILASLLATRNCRRVSNTLRPNSPSELGYLCFTPSPTSDIPVQDHGSFNASVETPEPNPPNKKPPRYQLMTVRAMAQNRQPSGGYKQEPDNAANTDLAKSSQAGVEEQVKQG</sequence>
<keyword evidence="3" id="KW-1185">Reference proteome</keyword>
<dbReference type="RefSeq" id="XP_066008076.1">
    <property type="nucleotide sequence ID" value="XM_066152496.1"/>
</dbReference>
<dbReference type="InParanoid" id="A0A7J6IW69"/>
<organism evidence="2 3">
    <name type="scientific">Colletotrichum fructicola (strain Nara gc5)</name>
    <name type="common">Anthracnose fungus</name>
    <name type="synonym">Colletotrichum gloeosporioides (strain Nara gc5)</name>
    <dbReference type="NCBI Taxonomy" id="1213859"/>
    <lineage>
        <taxon>Eukaryota</taxon>
        <taxon>Fungi</taxon>
        <taxon>Dikarya</taxon>
        <taxon>Ascomycota</taxon>
        <taxon>Pezizomycotina</taxon>
        <taxon>Sordariomycetes</taxon>
        <taxon>Hypocreomycetidae</taxon>
        <taxon>Glomerellales</taxon>
        <taxon>Glomerellaceae</taxon>
        <taxon>Colletotrichum</taxon>
        <taxon>Colletotrichum gloeosporioides species complex</taxon>
    </lineage>
</organism>
<evidence type="ECO:0000256" key="1">
    <source>
        <dbReference type="SAM" id="MobiDB-lite"/>
    </source>
</evidence>
<reference evidence="2 3" key="1">
    <citation type="submission" date="2012-08" db="EMBL/GenBank/DDBJ databases">
        <authorList>
            <person name="Gan P.H.P."/>
            <person name="Ikeda K."/>
            <person name="Irieda H."/>
            <person name="Narusaka M."/>
            <person name="O'Connell R.J."/>
            <person name="Narusaka Y."/>
            <person name="Takano Y."/>
            <person name="Kubo Y."/>
            <person name="Shirasu K."/>
        </authorList>
    </citation>
    <scope>NUCLEOTIDE SEQUENCE [LARGE SCALE GENOMIC DNA]</scope>
    <source>
        <strain evidence="2 3">Nara gc5</strain>
    </source>
</reference>
<protein>
    <submittedName>
        <fullName evidence="2">Uncharacterized protein</fullName>
    </submittedName>
</protein>
<evidence type="ECO:0000313" key="2">
    <source>
        <dbReference type="EMBL" id="KAF4480221.1"/>
    </source>
</evidence>
<feature type="region of interest" description="Disordered" evidence="1">
    <location>
        <begin position="264"/>
        <end position="336"/>
    </location>
</feature>